<evidence type="ECO:0000256" key="1">
    <source>
        <dbReference type="SAM" id="MobiDB-lite"/>
    </source>
</evidence>
<protein>
    <submittedName>
        <fullName evidence="3">Uncharacterized protein</fullName>
    </submittedName>
</protein>
<dbReference type="Proteomes" id="UP000288805">
    <property type="component" value="Unassembled WGS sequence"/>
</dbReference>
<feature type="region of interest" description="Disordered" evidence="1">
    <location>
        <begin position="220"/>
        <end position="248"/>
    </location>
</feature>
<accession>A0A438FGT6</accession>
<feature type="chain" id="PRO_5019305241" evidence="2">
    <location>
        <begin position="27"/>
        <end position="248"/>
    </location>
</feature>
<gene>
    <name evidence="3" type="ORF">CK203_095608</name>
</gene>
<sequence>MVRRYFVMMTFGSSMVIATLWRLSETVVGDGTWAMAGCRDSVPDGKSASCVLYRNPDEGDPMTMRAYVTITFFFNLVRTFASLSETPEFPDGDLRFDGVCLAVLQPLLFFTFGFPLPPVFFVGWGFLLGRVKDFGMGILVVSVQSRAKKCLQRRKLLHLPRVGDAHEKSTDKLSVKEFRDRFCIQMANNSTRGSGPSAGVVQGIPPFHQDSTRLHSSQYHPGADGMQHHKHAVQPRPHAAGGVFSSIR</sequence>
<proteinExistence type="predicted"/>
<name>A0A438FGT6_VITVI</name>
<evidence type="ECO:0000313" key="3">
    <source>
        <dbReference type="EMBL" id="RVW59178.1"/>
    </source>
</evidence>
<evidence type="ECO:0000313" key="4">
    <source>
        <dbReference type="Proteomes" id="UP000288805"/>
    </source>
</evidence>
<dbReference type="EMBL" id="QGNW01000903">
    <property type="protein sequence ID" value="RVW59178.1"/>
    <property type="molecule type" value="Genomic_DNA"/>
</dbReference>
<comment type="caution">
    <text evidence="3">The sequence shown here is derived from an EMBL/GenBank/DDBJ whole genome shotgun (WGS) entry which is preliminary data.</text>
</comment>
<dbReference type="AlphaFoldDB" id="A0A438FGT6"/>
<feature type="signal peptide" evidence="2">
    <location>
        <begin position="1"/>
        <end position="26"/>
    </location>
</feature>
<keyword evidence="2" id="KW-0732">Signal</keyword>
<evidence type="ECO:0000256" key="2">
    <source>
        <dbReference type="SAM" id="SignalP"/>
    </source>
</evidence>
<reference evidence="3 4" key="1">
    <citation type="journal article" date="2018" name="PLoS Genet.">
        <title>Population sequencing reveals clonal diversity and ancestral inbreeding in the grapevine cultivar Chardonnay.</title>
        <authorList>
            <person name="Roach M.J."/>
            <person name="Johnson D.L."/>
            <person name="Bohlmann J."/>
            <person name="van Vuuren H.J."/>
            <person name="Jones S.J."/>
            <person name="Pretorius I.S."/>
            <person name="Schmidt S.A."/>
            <person name="Borneman A.R."/>
        </authorList>
    </citation>
    <scope>NUCLEOTIDE SEQUENCE [LARGE SCALE GENOMIC DNA]</scope>
    <source>
        <strain evidence="4">cv. Chardonnay</strain>
        <tissue evidence="3">Leaf</tissue>
    </source>
</reference>
<organism evidence="3 4">
    <name type="scientific">Vitis vinifera</name>
    <name type="common">Grape</name>
    <dbReference type="NCBI Taxonomy" id="29760"/>
    <lineage>
        <taxon>Eukaryota</taxon>
        <taxon>Viridiplantae</taxon>
        <taxon>Streptophyta</taxon>
        <taxon>Embryophyta</taxon>
        <taxon>Tracheophyta</taxon>
        <taxon>Spermatophyta</taxon>
        <taxon>Magnoliopsida</taxon>
        <taxon>eudicotyledons</taxon>
        <taxon>Gunneridae</taxon>
        <taxon>Pentapetalae</taxon>
        <taxon>rosids</taxon>
        <taxon>Vitales</taxon>
        <taxon>Vitaceae</taxon>
        <taxon>Viteae</taxon>
        <taxon>Vitis</taxon>
    </lineage>
</organism>